<dbReference type="RefSeq" id="WP_083127662.1">
    <property type="nucleotide sequence ID" value="NZ_MVIM01000013.1"/>
</dbReference>
<dbReference type="OrthoDB" id="4763290at2"/>
<evidence type="ECO:0000313" key="2">
    <source>
        <dbReference type="Proteomes" id="UP000192411"/>
    </source>
</evidence>
<dbReference type="AlphaFoldDB" id="A0A1X0JJ80"/>
<name>A0A1X0JJ80_9MYCO</name>
<reference evidence="1 2" key="1">
    <citation type="submission" date="2017-02" db="EMBL/GenBank/DDBJ databases">
        <title>The new phylogeny of genus Mycobacterium.</title>
        <authorList>
            <person name="Tortoli E."/>
            <person name="Trovato A."/>
            <person name="Cirillo D.M."/>
        </authorList>
    </citation>
    <scope>NUCLEOTIDE SEQUENCE [LARGE SCALE GENOMIC DNA]</scope>
    <source>
        <strain evidence="1 2">DSM 44338</strain>
    </source>
</reference>
<evidence type="ECO:0000313" key="1">
    <source>
        <dbReference type="EMBL" id="ORB62894.1"/>
    </source>
</evidence>
<organism evidence="1 2">
    <name type="scientific">Mycolicibacterium tusciae</name>
    <dbReference type="NCBI Taxonomy" id="75922"/>
    <lineage>
        <taxon>Bacteria</taxon>
        <taxon>Bacillati</taxon>
        <taxon>Actinomycetota</taxon>
        <taxon>Actinomycetes</taxon>
        <taxon>Mycobacteriales</taxon>
        <taxon>Mycobacteriaceae</taxon>
        <taxon>Mycolicibacterium</taxon>
    </lineage>
</organism>
<keyword evidence="2" id="KW-1185">Reference proteome</keyword>
<gene>
    <name evidence="1" type="ORF">BST47_21370</name>
</gene>
<sequence length="102" mass="10502">MSGELPGFDPEVLRTATAAFGDAADGLSRMRADEVVGDAAASVGQLLTAESCRRAQEGITAAVTAAVESVREYSEGLDDAVRAYSRQDQAVAGDIANVDIPS</sequence>
<accession>A0A1X0JJ80</accession>
<evidence type="ECO:0008006" key="3">
    <source>
        <dbReference type="Google" id="ProtNLM"/>
    </source>
</evidence>
<dbReference type="EMBL" id="MVIM01000013">
    <property type="protein sequence ID" value="ORB62894.1"/>
    <property type="molecule type" value="Genomic_DNA"/>
</dbReference>
<dbReference type="STRING" id="75922.BST47_21370"/>
<comment type="caution">
    <text evidence="1">The sequence shown here is derived from an EMBL/GenBank/DDBJ whole genome shotgun (WGS) entry which is preliminary data.</text>
</comment>
<protein>
    <recommendedName>
        <fullName evidence="3">ESX-1 secretion-associated protein</fullName>
    </recommendedName>
</protein>
<dbReference type="Proteomes" id="UP000192411">
    <property type="component" value="Unassembled WGS sequence"/>
</dbReference>
<proteinExistence type="predicted"/>